<keyword evidence="8 10" id="KW-0503">Monooxygenase</keyword>
<evidence type="ECO:0000256" key="10">
    <source>
        <dbReference type="RuleBase" id="RU000461"/>
    </source>
</evidence>
<organism evidence="12 13">
    <name type="scientific">Cerrena zonata</name>
    <dbReference type="NCBI Taxonomy" id="2478898"/>
    <lineage>
        <taxon>Eukaryota</taxon>
        <taxon>Fungi</taxon>
        <taxon>Dikarya</taxon>
        <taxon>Basidiomycota</taxon>
        <taxon>Agaricomycotina</taxon>
        <taxon>Agaricomycetes</taxon>
        <taxon>Polyporales</taxon>
        <taxon>Cerrenaceae</taxon>
        <taxon>Cerrena</taxon>
    </lineage>
</organism>
<keyword evidence="6 10" id="KW-0560">Oxidoreductase</keyword>
<sequence>MPPLGTSWFGVIATTVCLSVASYIHWYNSRLKSVNYMPGMRVLFSPITIFGAALPLTWWNPGMKWTWYWRKTGYMNRQRDMISVVPFLAGRPFYYTGSLHVTKQILLNDFKIQMEKPKSLGSALLLWGDNLITANGEMWKRHRRLLNPAFSRETYIMVIEETAALYRELVSAEGWSTQTDLTFDHFNRIPQKLAYLVVARCGFDVRTPWAEEEANPDDPDTSLGDTLKIVCESVIARLLLPMWAYRLPIKSLHFIDSKWKSLEVQMNEFVLRRKEELDVETLDGGKQRKDLFSRLVGALDHEAKVGLSMQEVIGNTFTFMFAGHETTAHVMSATLAFLAIHPEEQEKAVDEIRQNIPADKDPTLDDLAKLTHTLACFVETLRIYPAGVILSRDILEDITVEVEYPRKETVAIPKGSLVIIDMVGVHHDPHVFPEPEKFNPSRWYGASDHDMTMFGAGPRACIGRKFSQLEALTFFSLLLRDWKVDVLLQPNETRAQYAERVMEKASMIGLAFGVESVPLKLTKRA</sequence>
<dbReference type="InterPro" id="IPR017972">
    <property type="entry name" value="Cyt_P450_CS"/>
</dbReference>
<evidence type="ECO:0000256" key="1">
    <source>
        <dbReference type="ARBA" id="ARBA00001971"/>
    </source>
</evidence>
<evidence type="ECO:0000256" key="7">
    <source>
        <dbReference type="ARBA" id="ARBA00023004"/>
    </source>
</evidence>
<dbReference type="SUPFAM" id="SSF48264">
    <property type="entry name" value="Cytochrome P450"/>
    <property type="match status" value="1"/>
</dbReference>
<keyword evidence="5 9" id="KW-0479">Metal-binding</keyword>
<dbReference type="GO" id="GO:0005506">
    <property type="term" value="F:iron ion binding"/>
    <property type="evidence" value="ECO:0007669"/>
    <property type="project" value="InterPro"/>
</dbReference>
<keyword evidence="4 9" id="KW-0349">Heme</keyword>
<dbReference type="Gene3D" id="1.10.630.10">
    <property type="entry name" value="Cytochrome P450"/>
    <property type="match status" value="1"/>
</dbReference>
<dbReference type="GO" id="GO:0020037">
    <property type="term" value="F:heme binding"/>
    <property type="evidence" value="ECO:0007669"/>
    <property type="project" value="InterPro"/>
</dbReference>
<evidence type="ECO:0008006" key="14">
    <source>
        <dbReference type="Google" id="ProtNLM"/>
    </source>
</evidence>
<comment type="pathway">
    <text evidence="2">Secondary metabolite biosynthesis.</text>
</comment>
<protein>
    <recommendedName>
        <fullName evidence="14">Cytochrome P450</fullName>
    </recommendedName>
</protein>
<keyword evidence="7 9" id="KW-0408">Iron</keyword>
<dbReference type="Pfam" id="PF00067">
    <property type="entry name" value="p450"/>
    <property type="match status" value="1"/>
</dbReference>
<dbReference type="PROSITE" id="PS00086">
    <property type="entry name" value="CYTOCHROME_P450"/>
    <property type="match status" value="1"/>
</dbReference>
<comment type="caution">
    <text evidence="12">The sequence shown here is derived from an EMBL/GenBank/DDBJ whole genome shotgun (WGS) entry which is preliminary data.</text>
</comment>
<dbReference type="InterPro" id="IPR050121">
    <property type="entry name" value="Cytochrome_P450_monoxygenase"/>
</dbReference>
<accession>A0AAW0G408</accession>
<evidence type="ECO:0000256" key="6">
    <source>
        <dbReference type="ARBA" id="ARBA00023002"/>
    </source>
</evidence>
<keyword evidence="11" id="KW-1133">Transmembrane helix</keyword>
<dbReference type="Proteomes" id="UP001385951">
    <property type="component" value="Unassembled WGS sequence"/>
</dbReference>
<comment type="similarity">
    <text evidence="3 10">Belongs to the cytochrome P450 family.</text>
</comment>
<dbReference type="InterPro" id="IPR036396">
    <property type="entry name" value="Cyt_P450_sf"/>
</dbReference>
<feature type="transmembrane region" description="Helical" evidence="11">
    <location>
        <begin position="39"/>
        <end position="59"/>
    </location>
</feature>
<dbReference type="AlphaFoldDB" id="A0AAW0G408"/>
<evidence type="ECO:0000256" key="2">
    <source>
        <dbReference type="ARBA" id="ARBA00005179"/>
    </source>
</evidence>
<evidence type="ECO:0000256" key="5">
    <source>
        <dbReference type="ARBA" id="ARBA00022723"/>
    </source>
</evidence>
<evidence type="ECO:0000313" key="12">
    <source>
        <dbReference type="EMBL" id="KAK7687596.1"/>
    </source>
</evidence>
<proteinExistence type="inferred from homology"/>
<evidence type="ECO:0000256" key="8">
    <source>
        <dbReference type="ARBA" id="ARBA00023033"/>
    </source>
</evidence>
<evidence type="ECO:0000256" key="3">
    <source>
        <dbReference type="ARBA" id="ARBA00010617"/>
    </source>
</evidence>
<dbReference type="GO" id="GO:0004497">
    <property type="term" value="F:monooxygenase activity"/>
    <property type="evidence" value="ECO:0007669"/>
    <property type="project" value="UniProtKB-KW"/>
</dbReference>
<reference evidence="12 13" key="1">
    <citation type="submission" date="2022-09" db="EMBL/GenBank/DDBJ databases">
        <authorList>
            <person name="Palmer J.M."/>
        </authorList>
    </citation>
    <scope>NUCLEOTIDE SEQUENCE [LARGE SCALE GENOMIC DNA]</scope>
    <source>
        <strain evidence="12 13">DSM 7382</strain>
    </source>
</reference>
<evidence type="ECO:0000256" key="9">
    <source>
        <dbReference type="PIRSR" id="PIRSR602401-1"/>
    </source>
</evidence>
<dbReference type="GO" id="GO:0016705">
    <property type="term" value="F:oxidoreductase activity, acting on paired donors, with incorporation or reduction of molecular oxygen"/>
    <property type="evidence" value="ECO:0007669"/>
    <property type="project" value="InterPro"/>
</dbReference>
<evidence type="ECO:0000256" key="4">
    <source>
        <dbReference type="ARBA" id="ARBA00022617"/>
    </source>
</evidence>
<feature type="transmembrane region" description="Helical" evidence="11">
    <location>
        <begin position="6"/>
        <end position="27"/>
    </location>
</feature>
<keyword evidence="13" id="KW-1185">Reference proteome</keyword>
<dbReference type="EMBL" id="JASBNA010000012">
    <property type="protein sequence ID" value="KAK7687596.1"/>
    <property type="molecule type" value="Genomic_DNA"/>
</dbReference>
<dbReference type="PANTHER" id="PTHR24305">
    <property type="entry name" value="CYTOCHROME P450"/>
    <property type="match status" value="1"/>
</dbReference>
<comment type="cofactor">
    <cofactor evidence="1 9">
        <name>heme</name>
        <dbReference type="ChEBI" id="CHEBI:30413"/>
    </cofactor>
</comment>
<dbReference type="InterPro" id="IPR001128">
    <property type="entry name" value="Cyt_P450"/>
</dbReference>
<evidence type="ECO:0000313" key="13">
    <source>
        <dbReference type="Proteomes" id="UP001385951"/>
    </source>
</evidence>
<evidence type="ECO:0000256" key="11">
    <source>
        <dbReference type="SAM" id="Phobius"/>
    </source>
</evidence>
<name>A0AAW0G408_9APHY</name>
<dbReference type="PRINTS" id="PR00463">
    <property type="entry name" value="EP450I"/>
</dbReference>
<dbReference type="PRINTS" id="PR00385">
    <property type="entry name" value="P450"/>
</dbReference>
<keyword evidence="11" id="KW-0812">Transmembrane</keyword>
<gene>
    <name evidence="12" type="ORF">QCA50_008810</name>
</gene>
<dbReference type="InterPro" id="IPR002401">
    <property type="entry name" value="Cyt_P450_E_grp-I"/>
</dbReference>
<feature type="binding site" description="axial binding residue" evidence="9">
    <location>
        <position position="461"/>
    </location>
    <ligand>
        <name>heme</name>
        <dbReference type="ChEBI" id="CHEBI:30413"/>
    </ligand>
    <ligandPart>
        <name>Fe</name>
        <dbReference type="ChEBI" id="CHEBI:18248"/>
    </ligandPart>
</feature>
<keyword evidence="11" id="KW-0472">Membrane</keyword>
<dbReference type="PANTHER" id="PTHR24305:SF166">
    <property type="entry name" value="CYTOCHROME P450 12A4, MITOCHONDRIAL-RELATED"/>
    <property type="match status" value="1"/>
</dbReference>